<dbReference type="EMBL" id="CM042010">
    <property type="protein sequence ID" value="KAI3783001.1"/>
    <property type="molecule type" value="Genomic_DNA"/>
</dbReference>
<name>A0ACB9GIU0_CICIN</name>
<dbReference type="Proteomes" id="UP001055811">
    <property type="component" value="Linkage Group LG02"/>
</dbReference>
<comment type="caution">
    <text evidence="1">The sequence shown here is derived from an EMBL/GenBank/DDBJ whole genome shotgun (WGS) entry which is preliminary data.</text>
</comment>
<reference evidence="2" key="1">
    <citation type="journal article" date="2022" name="Mol. Ecol. Resour.">
        <title>The genomes of chicory, endive, great burdock and yacon provide insights into Asteraceae palaeo-polyploidization history and plant inulin production.</title>
        <authorList>
            <person name="Fan W."/>
            <person name="Wang S."/>
            <person name="Wang H."/>
            <person name="Wang A."/>
            <person name="Jiang F."/>
            <person name="Liu H."/>
            <person name="Zhao H."/>
            <person name="Xu D."/>
            <person name="Zhang Y."/>
        </authorList>
    </citation>
    <scope>NUCLEOTIDE SEQUENCE [LARGE SCALE GENOMIC DNA]</scope>
    <source>
        <strain evidence="2">cv. Punajuju</strain>
    </source>
</reference>
<accession>A0ACB9GIU0</accession>
<keyword evidence="2" id="KW-1185">Reference proteome</keyword>
<sequence length="186" mass="21199">MPISPVKMLAGREGNYSERSKFTSADRCHISSRYLPVNGPSVIDMMTSCAYVSQFSADGTLFVAGFLDSDIKIYNVDNAWKVQKNIHARSFRWTITDTSLHLTNVSLAVGFSSTSSTAIDQTRGDKDQEQFTKQLSYYLAAFAGGIQISVLRDYARETLALLWRSWMTKYYMERYLKNQTFYQIQS</sequence>
<evidence type="ECO:0000313" key="1">
    <source>
        <dbReference type="EMBL" id="KAI3783001.1"/>
    </source>
</evidence>
<reference evidence="1 2" key="2">
    <citation type="journal article" date="2022" name="Mol. Ecol. Resour.">
        <title>The genomes of chicory, endive, great burdock and yacon provide insights into Asteraceae paleo-polyploidization history and plant inulin production.</title>
        <authorList>
            <person name="Fan W."/>
            <person name="Wang S."/>
            <person name="Wang H."/>
            <person name="Wang A."/>
            <person name="Jiang F."/>
            <person name="Liu H."/>
            <person name="Zhao H."/>
            <person name="Xu D."/>
            <person name="Zhang Y."/>
        </authorList>
    </citation>
    <scope>NUCLEOTIDE SEQUENCE [LARGE SCALE GENOMIC DNA]</scope>
    <source>
        <strain evidence="2">cv. Punajuju</strain>
        <tissue evidence="1">Leaves</tissue>
    </source>
</reference>
<proteinExistence type="predicted"/>
<protein>
    <submittedName>
        <fullName evidence="1">Uncharacterized protein</fullName>
    </submittedName>
</protein>
<organism evidence="1 2">
    <name type="scientific">Cichorium intybus</name>
    <name type="common">Chicory</name>
    <dbReference type="NCBI Taxonomy" id="13427"/>
    <lineage>
        <taxon>Eukaryota</taxon>
        <taxon>Viridiplantae</taxon>
        <taxon>Streptophyta</taxon>
        <taxon>Embryophyta</taxon>
        <taxon>Tracheophyta</taxon>
        <taxon>Spermatophyta</taxon>
        <taxon>Magnoliopsida</taxon>
        <taxon>eudicotyledons</taxon>
        <taxon>Gunneridae</taxon>
        <taxon>Pentapetalae</taxon>
        <taxon>asterids</taxon>
        <taxon>campanulids</taxon>
        <taxon>Asterales</taxon>
        <taxon>Asteraceae</taxon>
        <taxon>Cichorioideae</taxon>
        <taxon>Cichorieae</taxon>
        <taxon>Cichoriinae</taxon>
        <taxon>Cichorium</taxon>
    </lineage>
</organism>
<evidence type="ECO:0000313" key="2">
    <source>
        <dbReference type="Proteomes" id="UP001055811"/>
    </source>
</evidence>
<gene>
    <name evidence="1" type="ORF">L2E82_13063</name>
</gene>